<reference evidence="1 2" key="1">
    <citation type="submission" date="2023-03" db="EMBL/GenBank/DDBJ databases">
        <title>High-quality genome of Scylla paramamosain provides insights in environmental adaptation.</title>
        <authorList>
            <person name="Zhang L."/>
        </authorList>
    </citation>
    <scope>NUCLEOTIDE SEQUENCE [LARGE SCALE GENOMIC DNA]</scope>
    <source>
        <strain evidence="1">LZ_2023a</strain>
        <tissue evidence="1">Muscle</tissue>
    </source>
</reference>
<comment type="caution">
    <text evidence="1">The sequence shown here is derived from an EMBL/GenBank/DDBJ whole genome shotgun (WGS) entry which is preliminary data.</text>
</comment>
<accession>A0AAW0SPI0</accession>
<protein>
    <submittedName>
        <fullName evidence="1">Uncharacterized protein</fullName>
    </submittedName>
</protein>
<sequence>MLLCMSRVPSVYTDCRLWDQVWWGRTLHRHVPDPRGRKASRKRLTLLSRIRGLPGQSSSSSSSAASFPQQAAGRWWCLAQVPAAAASLPASPLPSC</sequence>
<dbReference type="Proteomes" id="UP001487740">
    <property type="component" value="Unassembled WGS sequence"/>
</dbReference>
<dbReference type="AlphaFoldDB" id="A0AAW0SPI0"/>
<proteinExistence type="predicted"/>
<gene>
    <name evidence="1" type="ORF">O3P69_013593</name>
</gene>
<dbReference type="EMBL" id="JARAKH010000047">
    <property type="protein sequence ID" value="KAK8377048.1"/>
    <property type="molecule type" value="Genomic_DNA"/>
</dbReference>
<name>A0AAW0SPI0_SCYPA</name>
<keyword evidence="2" id="KW-1185">Reference proteome</keyword>
<dbReference type="EMBL" id="JARAKH010000047">
    <property type="protein sequence ID" value="KAK8377049.1"/>
    <property type="molecule type" value="Genomic_DNA"/>
</dbReference>
<organism evidence="1 2">
    <name type="scientific">Scylla paramamosain</name>
    <name type="common">Mud crab</name>
    <dbReference type="NCBI Taxonomy" id="85552"/>
    <lineage>
        <taxon>Eukaryota</taxon>
        <taxon>Metazoa</taxon>
        <taxon>Ecdysozoa</taxon>
        <taxon>Arthropoda</taxon>
        <taxon>Crustacea</taxon>
        <taxon>Multicrustacea</taxon>
        <taxon>Malacostraca</taxon>
        <taxon>Eumalacostraca</taxon>
        <taxon>Eucarida</taxon>
        <taxon>Decapoda</taxon>
        <taxon>Pleocyemata</taxon>
        <taxon>Brachyura</taxon>
        <taxon>Eubrachyura</taxon>
        <taxon>Portunoidea</taxon>
        <taxon>Portunidae</taxon>
        <taxon>Portuninae</taxon>
        <taxon>Scylla</taxon>
    </lineage>
</organism>
<evidence type="ECO:0000313" key="1">
    <source>
        <dbReference type="EMBL" id="KAK8377048.1"/>
    </source>
</evidence>
<evidence type="ECO:0000313" key="2">
    <source>
        <dbReference type="Proteomes" id="UP001487740"/>
    </source>
</evidence>